<comment type="caution">
    <text evidence="2">The sequence shown here is derived from an EMBL/GenBank/DDBJ whole genome shotgun (WGS) entry which is preliminary data.</text>
</comment>
<evidence type="ECO:0000256" key="1">
    <source>
        <dbReference type="SAM" id="MobiDB-lite"/>
    </source>
</evidence>
<reference evidence="2" key="1">
    <citation type="submission" date="2023-05" db="EMBL/GenBank/DDBJ databases">
        <title>Nepenthes gracilis genome sequencing.</title>
        <authorList>
            <person name="Fukushima K."/>
        </authorList>
    </citation>
    <scope>NUCLEOTIDE SEQUENCE</scope>
    <source>
        <strain evidence="2">SING2019-196</strain>
    </source>
</reference>
<feature type="region of interest" description="Disordered" evidence="1">
    <location>
        <begin position="153"/>
        <end position="174"/>
    </location>
</feature>
<gene>
    <name evidence="2" type="ORF">Nepgr_001272</name>
</gene>
<feature type="region of interest" description="Disordered" evidence="1">
    <location>
        <begin position="1"/>
        <end position="59"/>
    </location>
</feature>
<proteinExistence type="predicted"/>
<protein>
    <submittedName>
        <fullName evidence="2">Uncharacterized protein</fullName>
    </submittedName>
</protein>
<dbReference type="AlphaFoldDB" id="A0AAD3RXG1"/>
<dbReference type="Proteomes" id="UP001279734">
    <property type="component" value="Unassembled WGS sequence"/>
</dbReference>
<evidence type="ECO:0000313" key="3">
    <source>
        <dbReference type="Proteomes" id="UP001279734"/>
    </source>
</evidence>
<evidence type="ECO:0000313" key="2">
    <source>
        <dbReference type="EMBL" id="GMG99432.1"/>
    </source>
</evidence>
<feature type="region of interest" description="Disordered" evidence="1">
    <location>
        <begin position="79"/>
        <end position="101"/>
    </location>
</feature>
<organism evidence="2 3">
    <name type="scientific">Nepenthes gracilis</name>
    <name type="common">Slender pitcher plant</name>
    <dbReference type="NCBI Taxonomy" id="150966"/>
    <lineage>
        <taxon>Eukaryota</taxon>
        <taxon>Viridiplantae</taxon>
        <taxon>Streptophyta</taxon>
        <taxon>Embryophyta</taxon>
        <taxon>Tracheophyta</taxon>
        <taxon>Spermatophyta</taxon>
        <taxon>Magnoliopsida</taxon>
        <taxon>eudicotyledons</taxon>
        <taxon>Gunneridae</taxon>
        <taxon>Pentapetalae</taxon>
        <taxon>Caryophyllales</taxon>
        <taxon>Nepenthaceae</taxon>
        <taxon>Nepenthes</taxon>
    </lineage>
</organism>
<dbReference type="EMBL" id="BSYO01000001">
    <property type="protein sequence ID" value="GMG99432.1"/>
    <property type="molecule type" value="Genomic_DNA"/>
</dbReference>
<accession>A0AAD3RXG1</accession>
<keyword evidence="3" id="KW-1185">Reference proteome</keyword>
<sequence length="174" mass="18580">MRAAAKGGRDVLATRAPESSLGGKAFGPALPLPRGPRSRARGEALKGQSRTLPARRLSSGTVPGDAVPYVVLVDSFRGDWSGPSSPGHQKSRRAGLDRISTEEIGHCGREWRTGSSTRRERAVSPWGSWRYGWIVSLAAPHVPVGVLHPENAGVEEASRLKTFPEEAGPSSRPD</sequence>
<name>A0AAD3RXG1_NEPGR</name>